<dbReference type="EMBL" id="JACAZF010000003">
    <property type="protein sequence ID" value="KAF7310287.1"/>
    <property type="molecule type" value="Genomic_DNA"/>
</dbReference>
<dbReference type="OrthoDB" id="3215907at2759"/>
<name>A0A8H6T5F2_9AGAR</name>
<feature type="compositionally biased region" description="Low complexity" evidence="1">
    <location>
        <begin position="275"/>
        <end position="288"/>
    </location>
</feature>
<comment type="caution">
    <text evidence="2">The sequence shown here is derived from an EMBL/GenBank/DDBJ whole genome shotgun (WGS) entry which is preliminary data.</text>
</comment>
<feature type="region of interest" description="Disordered" evidence="1">
    <location>
        <begin position="223"/>
        <end position="262"/>
    </location>
</feature>
<feature type="region of interest" description="Disordered" evidence="1">
    <location>
        <begin position="1"/>
        <end position="33"/>
    </location>
</feature>
<evidence type="ECO:0000313" key="2">
    <source>
        <dbReference type="EMBL" id="KAF7310287.1"/>
    </source>
</evidence>
<dbReference type="Proteomes" id="UP000636479">
    <property type="component" value="Unassembled WGS sequence"/>
</dbReference>
<feature type="region of interest" description="Disordered" evidence="1">
    <location>
        <begin position="85"/>
        <end position="131"/>
    </location>
</feature>
<keyword evidence="3" id="KW-1185">Reference proteome</keyword>
<protein>
    <submittedName>
        <fullName evidence="2">Uncharacterized protein</fullName>
    </submittedName>
</protein>
<dbReference type="RefSeq" id="XP_037223737.1">
    <property type="nucleotide sequence ID" value="XM_037360852.1"/>
</dbReference>
<feature type="compositionally biased region" description="Basic and acidic residues" evidence="1">
    <location>
        <begin position="298"/>
        <end position="309"/>
    </location>
</feature>
<feature type="compositionally biased region" description="Pro residues" evidence="1">
    <location>
        <begin position="90"/>
        <end position="102"/>
    </location>
</feature>
<feature type="compositionally biased region" description="Low complexity" evidence="1">
    <location>
        <begin position="103"/>
        <end position="120"/>
    </location>
</feature>
<feature type="region of interest" description="Disordered" evidence="1">
    <location>
        <begin position="170"/>
        <end position="201"/>
    </location>
</feature>
<accession>A0A8H6T5F2</accession>
<sequence>MQARTPHYLPHSAYQTHAATKADSSAPLSPASEFSARLETASVVADHGHDATTKRAARIFVPVASLQPPPPSNTAAGRPQLFLLRQPVSPGSPRPSSSPSPSPSGRSFPSTPSTPMTPLTPLTPAPVPDPRRKMAKLTRTLGRPPPAELVFAAEHERLMPSKHVVPAILGALGPAPPRIPRRQRQRQHPGPAPSVSSASDYSAASSASHLSLHRTHSAFSFDSAATGHSAPSAPGLRPASPAPPQWHIDDAPAHPSTTSGATRHARYLSREIAFSAPSSRAASPASGPDSDDESPAEDGLRRHEAREGWSGEWRGAAGMHDVVARLRELR</sequence>
<feature type="region of interest" description="Disordered" evidence="1">
    <location>
        <begin position="275"/>
        <end position="312"/>
    </location>
</feature>
<dbReference type="GeneID" id="59343368"/>
<organism evidence="2 3">
    <name type="scientific">Mycena indigotica</name>
    <dbReference type="NCBI Taxonomy" id="2126181"/>
    <lineage>
        <taxon>Eukaryota</taxon>
        <taxon>Fungi</taxon>
        <taxon>Dikarya</taxon>
        <taxon>Basidiomycota</taxon>
        <taxon>Agaricomycotina</taxon>
        <taxon>Agaricomycetes</taxon>
        <taxon>Agaricomycetidae</taxon>
        <taxon>Agaricales</taxon>
        <taxon>Marasmiineae</taxon>
        <taxon>Mycenaceae</taxon>
        <taxon>Mycena</taxon>
    </lineage>
</organism>
<proteinExistence type="predicted"/>
<evidence type="ECO:0000313" key="3">
    <source>
        <dbReference type="Proteomes" id="UP000636479"/>
    </source>
</evidence>
<feature type="compositionally biased region" description="Polar residues" evidence="1">
    <location>
        <begin position="13"/>
        <end position="27"/>
    </location>
</feature>
<dbReference type="AlphaFoldDB" id="A0A8H6T5F2"/>
<reference evidence="2" key="1">
    <citation type="submission" date="2020-05" db="EMBL/GenBank/DDBJ databases">
        <title>Mycena genomes resolve the evolution of fungal bioluminescence.</title>
        <authorList>
            <person name="Tsai I.J."/>
        </authorList>
    </citation>
    <scope>NUCLEOTIDE SEQUENCE</scope>
    <source>
        <strain evidence="2">171206Taipei</strain>
    </source>
</reference>
<evidence type="ECO:0000256" key="1">
    <source>
        <dbReference type="SAM" id="MobiDB-lite"/>
    </source>
</evidence>
<gene>
    <name evidence="2" type="ORF">MIND_00402700</name>
</gene>